<dbReference type="Pfam" id="PF06052">
    <property type="entry name" value="3-HAO"/>
    <property type="match status" value="1"/>
</dbReference>
<dbReference type="AlphaFoldDB" id="A0A4X1SPF0"/>
<evidence type="ECO:0000256" key="3">
    <source>
        <dbReference type="ARBA" id="ARBA00022642"/>
    </source>
</evidence>
<reference evidence="9" key="2">
    <citation type="submission" date="2025-08" db="UniProtKB">
        <authorList>
            <consortium name="Ensembl"/>
        </authorList>
    </citation>
    <scope>IDENTIFICATION</scope>
</reference>
<evidence type="ECO:0000256" key="4">
    <source>
        <dbReference type="ARBA" id="ARBA00022723"/>
    </source>
</evidence>
<organism evidence="9 10">
    <name type="scientific">Sus scrofa</name>
    <name type="common">Pig</name>
    <dbReference type="NCBI Taxonomy" id="9823"/>
    <lineage>
        <taxon>Eukaryota</taxon>
        <taxon>Metazoa</taxon>
        <taxon>Chordata</taxon>
        <taxon>Craniata</taxon>
        <taxon>Vertebrata</taxon>
        <taxon>Euteleostomi</taxon>
        <taxon>Mammalia</taxon>
        <taxon>Eutheria</taxon>
        <taxon>Laurasiatheria</taxon>
        <taxon>Artiodactyla</taxon>
        <taxon>Suina</taxon>
        <taxon>Suidae</taxon>
        <taxon>Sus</taxon>
    </lineage>
</organism>
<evidence type="ECO:0000313" key="9">
    <source>
        <dbReference type="Ensembl" id="ENSSSCP00070004250.1"/>
    </source>
</evidence>
<accession>A0A4X1SPF0</accession>
<dbReference type="Gene3D" id="2.60.120.10">
    <property type="entry name" value="Jelly Rolls"/>
    <property type="match status" value="1"/>
</dbReference>
<keyword evidence="6" id="KW-0560">Oxidoreductase</keyword>
<evidence type="ECO:0000256" key="5">
    <source>
        <dbReference type="ARBA" id="ARBA00022964"/>
    </source>
</evidence>
<comment type="function">
    <text evidence="2">Catalyzes the oxidative ring opening of 3-hydroxyanthranilate to 2-amino-3-carboxymuconate semialdehyde, which spontaneously cyclizes to quinolinate.</text>
</comment>
<reference evidence="9 10" key="1">
    <citation type="submission" date="2017-08" db="EMBL/GenBank/DDBJ databases">
        <title>USMARCv1.0.</title>
        <authorList>
            <person name="Hannum G.I."/>
            <person name="Koren S."/>
            <person name="Schroeder S.G."/>
            <person name="Chin S.C."/>
            <person name="Nonneman D.J."/>
            <person name="Becker S.A."/>
            <person name="Rosen B.D."/>
            <person name="Bickhart D.M."/>
            <person name="Putnam N.H."/>
            <person name="Green R.E."/>
            <person name="Tuggle C.K."/>
            <person name="Liu H."/>
            <person name="Rohrer G.A."/>
            <person name="Warr A."/>
            <person name="Hall R."/>
            <person name="Kim K."/>
            <person name="Hume D.A."/>
            <person name="Talbot R."/>
            <person name="Chow W."/>
            <person name="Howe K."/>
            <person name="Schwartz A.S."/>
            <person name="Watson M."/>
            <person name="Archibald A.L."/>
            <person name="Phillippy A.M."/>
            <person name="Smith T.P.L."/>
        </authorList>
    </citation>
    <scope>NUCLEOTIDE SEQUENCE [LARGE SCALE GENOMIC DNA]</scope>
</reference>
<evidence type="ECO:0000256" key="1">
    <source>
        <dbReference type="ARBA" id="ARBA00001954"/>
    </source>
</evidence>
<feature type="region of interest" description="Disordered" evidence="8">
    <location>
        <begin position="1"/>
        <end position="47"/>
    </location>
</feature>
<keyword evidence="5" id="KW-0223">Dioxygenase</keyword>
<evidence type="ECO:0000256" key="2">
    <source>
        <dbReference type="ARBA" id="ARBA00002752"/>
    </source>
</evidence>
<feature type="compositionally biased region" description="Low complexity" evidence="8">
    <location>
        <begin position="1"/>
        <end position="10"/>
    </location>
</feature>
<keyword evidence="4" id="KW-0479">Metal-binding</keyword>
<dbReference type="InterPro" id="IPR010329">
    <property type="entry name" value="3hydroanth_dOase"/>
</dbReference>
<keyword evidence="7" id="KW-0408">Iron</keyword>
<dbReference type="InterPro" id="IPR011051">
    <property type="entry name" value="RmlC_Cupin_sf"/>
</dbReference>
<evidence type="ECO:0000256" key="8">
    <source>
        <dbReference type="SAM" id="MobiDB-lite"/>
    </source>
</evidence>
<dbReference type="PANTHER" id="PTHR15497">
    <property type="entry name" value="3-HYDROXYANTHRANILATE 3,4-DIOXYGENASE"/>
    <property type="match status" value="1"/>
</dbReference>
<keyword evidence="3" id="KW-0662">Pyridine nucleotide biosynthesis</keyword>
<evidence type="ECO:0000256" key="7">
    <source>
        <dbReference type="ARBA" id="ARBA00023004"/>
    </source>
</evidence>
<evidence type="ECO:0000256" key="6">
    <source>
        <dbReference type="ARBA" id="ARBA00023002"/>
    </source>
</evidence>
<dbReference type="SUPFAM" id="SSF51182">
    <property type="entry name" value="RmlC-like cupins"/>
    <property type="match status" value="2"/>
</dbReference>
<feature type="compositionally biased region" description="Low complexity" evidence="8">
    <location>
        <begin position="88"/>
        <end position="105"/>
    </location>
</feature>
<dbReference type="InterPro" id="IPR014710">
    <property type="entry name" value="RmlC-like_jellyroll"/>
</dbReference>
<feature type="region of interest" description="Disordered" evidence="8">
    <location>
        <begin position="59"/>
        <end position="144"/>
    </location>
</feature>
<dbReference type="Proteomes" id="UP000314985">
    <property type="component" value="Chromosome 3"/>
</dbReference>
<comment type="cofactor">
    <cofactor evidence="1">
        <name>Fe(2+)</name>
        <dbReference type="ChEBI" id="CHEBI:29033"/>
    </cofactor>
</comment>
<protein>
    <recommendedName>
        <fullName evidence="11">3-hydroxyanthranilate 3,4-dioxygenase</fullName>
    </recommendedName>
</protein>
<dbReference type="GO" id="GO:0005506">
    <property type="term" value="F:iron ion binding"/>
    <property type="evidence" value="ECO:0007669"/>
    <property type="project" value="InterPro"/>
</dbReference>
<name>A0A4X1SPF0_PIG</name>
<evidence type="ECO:0008006" key="11">
    <source>
        <dbReference type="Google" id="ProtNLM"/>
    </source>
</evidence>
<dbReference type="GO" id="GO:0019363">
    <property type="term" value="P:pyridine nucleotide biosynthetic process"/>
    <property type="evidence" value="ECO:0007669"/>
    <property type="project" value="UniProtKB-KW"/>
</dbReference>
<proteinExistence type="predicted"/>
<dbReference type="PANTHER" id="PTHR15497:SF1">
    <property type="entry name" value="3-HYDROXYANTHRANILATE 3,4-DIOXYGENASE"/>
    <property type="match status" value="1"/>
</dbReference>
<evidence type="ECO:0000313" key="10">
    <source>
        <dbReference type="Proteomes" id="UP000314985"/>
    </source>
</evidence>
<dbReference type="Ensembl" id="ENSSSCT00070005235.1">
    <property type="protein sequence ID" value="ENSSSCP00070004250.1"/>
    <property type="gene ID" value="ENSSSCG00070002792.1"/>
</dbReference>
<dbReference type="GO" id="GO:0000334">
    <property type="term" value="F:3-hydroxyanthranilate 3,4-dioxygenase activity"/>
    <property type="evidence" value="ECO:0007669"/>
    <property type="project" value="InterPro"/>
</dbReference>
<sequence>MGHGAWQGQTGRAGGQRALDRSPREATAGPGALPRPLTPGTLINQAANRRLRGAAPLQLRGGHSSRAGLPGSHGAPGESEGLGGGEPGLLPAPGLQQAPAPEAAQNHVRGRPQHQEGLPHRGGRGGVLPAGGRHASPGPGARRTPDVVIRQGEVRTGTHRVPSSWLWWGSCPPSMRPPDLPSPLFKAAHLGTAHMPWGSGVEAGQRGGWAGPWVSWGGRPTRSPWGLQPYRTLSPPLQIFLLPAGVPHSPQRFANTVGLVIERRRLKTELDGLRYYIGDTTDVLFEKWFYCEDLGTQLAPIIQEFFSSEQHRTGKPNPDQLLKEPPFPLSTRSVMEPMSLEAWLAGHRKELQAGTPLSLFGDTYETQVIVHGQGSSKGPRQDVDVWLWQLEGSSVVTMEGEHLSLTPGDSLLVPAGTAYGWERGQGSAALSVTQDPTRKKPLG</sequence>